<keyword evidence="3" id="KW-1185">Reference proteome</keyword>
<accession>A0A9W9ERL5</accession>
<dbReference type="OrthoDB" id="10268090at2759"/>
<dbReference type="GeneID" id="81397739"/>
<proteinExistence type="predicted"/>
<dbReference type="PANTHER" id="PTHR12286">
    <property type="entry name" value="SACCHAROPINE DEHYDROGENASE-LIKE OXIDOREDUCTASE"/>
    <property type="match status" value="1"/>
</dbReference>
<keyword evidence="1" id="KW-1133">Transmembrane helix</keyword>
<dbReference type="Gene3D" id="3.40.50.720">
    <property type="entry name" value="NAD(P)-binding Rossmann-like Domain"/>
    <property type="match status" value="1"/>
</dbReference>
<sequence>MGFLDVLTVNLNDDELDRLAKKTWLVISTVGPFLVYGSATCRACALNGTHYLDCTGETPWVADMIRQYDEIAKKIGSIMIPCCGFDCVPSDHSTWDAANHLLSKAGISGGTLASLLQTLNLYSLRKLYHIHAPFELSPKQPMPSVPPQQSRIWTKTLGLLRIKELGWMGYQPQGPVDRAILHRSWGLLGPTAASYGHNFDFHAWLRIWGPVPAVLWHLGLAMLVPLLLLRPVRWLLSKLWYQPGEGAGLNKIHGN</sequence>
<keyword evidence="1" id="KW-0472">Membrane</keyword>
<dbReference type="RefSeq" id="XP_056508863.1">
    <property type="nucleotide sequence ID" value="XM_056658570.1"/>
</dbReference>
<gene>
    <name evidence="2" type="ORF">NUU61_008045</name>
</gene>
<evidence type="ECO:0000256" key="1">
    <source>
        <dbReference type="SAM" id="Phobius"/>
    </source>
</evidence>
<dbReference type="Proteomes" id="UP001141434">
    <property type="component" value="Unassembled WGS sequence"/>
</dbReference>
<evidence type="ECO:0000313" key="3">
    <source>
        <dbReference type="Proteomes" id="UP001141434"/>
    </source>
</evidence>
<keyword evidence="1" id="KW-0812">Transmembrane</keyword>
<dbReference type="GO" id="GO:0005886">
    <property type="term" value="C:plasma membrane"/>
    <property type="evidence" value="ECO:0007669"/>
    <property type="project" value="TreeGrafter"/>
</dbReference>
<reference evidence="2" key="1">
    <citation type="submission" date="2022-11" db="EMBL/GenBank/DDBJ databases">
        <authorList>
            <person name="Petersen C."/>
        </authorList>
    </citation>
    <scope>NUCLEOTIDE SEQUENCE</scope>
    <source>
        <strain evidence="2">IBT 34128</strain>
    </source>
</reference>
<comment type="caution">
    <text evidence="2">The sequence shown here is derived from an EMBL/GenBank/DDBJ whole genome shotgun (WGS) entry which is preliminary data.</text>
</comment>
<organism evidence="2 3">
    <name type="scientific">Penicillium alfredii</name>
    <dbReference type="NCBI Taxonomy" id="1506179"/>
    <lineage>
        <taxon>Eukaryota</taxon>
        <taxon>Fungi</taxon>
        <taxon>Dikarya</taxon>
        <taxon>Ascomycota</taxon>
        <taxon>Pezizomycotina</taxon>
        <taxon>Eurotiomycetes</taxon>
        <taxon>Eurotiomycetidae</taxon>
        <taxon>Eurotiales</taxon>
        <taxon>Aspergillaceae</taxon>
        <taxon>Penicillium</taxon>
    </lineage>
</organism>
<feature type="transmembrane region" description="Helical" evidence="1">
    <location>
        <begin position="207"/>
        <end position="229"/>
    </location>
</feature>
<protein>
    <submittedName>
        <fullName evidence="2">Saccharopine dehydrogenase-domain-containing protein</fullName>
    </submittedName>
</protein>
<dbReference type="GO" id="GO:0005739">
    <property type="term" value="C:mitochondrion"/>
    <property type="evidence" value="ECO:0007669"/>
    <property type="project" value="TreeGrafter"/>
</dbReference>
<dbReference type="EMBL" id="JAPMSZ010000010">
    <property type="protein sequence ID" value="KAJ5086738.1"/>
    <property type="molecule type" value="Genomic_DNA"/>
</dbReference>
<dbReference type="PANTHER" id="PTHR12286:SF5">
    <property type="entry name" value="SACCHAROPINE DEHYDROGENASE-LIKE OXIDOREDUCTASE"/>
    <property type="match status" value="1"/>
</dbReference>
<dbReference type="InterPro" id="IPR051276">
    <property type="entry name" value="Saccharopine_DH-like_oxidrdct"/>
</dbReference>
<reference evidence="2" key="2">
    <citation type="journal article" date="2023" name="IMA Fungus">
        <title>Comparative genomic study of the Penicillium genus elucidates a diverse pangenome and 15 lateral gene transfer events.</title>
        <authorList>
            <person name="Petersen C."/>
            <person name="Sorensen T."/>
            <person name="Nielsen M.R."/>
            <person name="Sondergaard T.E."/>
            <person name="Sorensen J.L."/>
            <person name="Fitzpatrick D.A."/>
            <person name="Frisvad J.C."/>
            <person name="Nielsen K.L."/>
        </authorList>
    </citation>
    <scope>NUCLEOTIDE SEQUENCE</scope>
    <source>
        <strain evidence="2">IBT 34128</strain>
    </source>
</reference>
<evidence type="ECO:0000313" key="2">
    <source>
        <dbReference type="EMBL" id="KAJ5086738.1"/>
    </source>
</evidence>
<name>A0A9W9ERL5_9EURO</name>
<dbReference type="GO" id="GO:0009247">
    <property type="term" value="P:glycolipid biosynthetic process"/>
    <property type="evidence" value="ECO:0007669"/>
    <property type="project" value="TreeGrafter"/>
</dbReference>
<dbReference type="AlphaFoldDB" id="A0A9W9ERL5"/>
<dbReference type="GO" id="GO:0005811">
    <property type="term" value="C:lipid droplet"/>
    <property type="evidence" value="ECO:0007669"/>
    <property type="project" value="TreeGrafter"/>
</dbReference>